<dbReference type="InterPro" id="IPR007863">
    <property type="entry name" value="Peptidase_M16_C"/>
</dbReference>
<dbReference type="AlphaFoldDB" id="A0AA48KVH8"/>
<gene>
    <name evidence="5" type="ORF">MACH26_30560</name>
</gene>
<keyword evidence="2" id="KW-0732">Signal</keyword>
<feature type="domain" description="Peptidase M16 C-terminal" evidence="4">
    <location>
        <begin position="224"/>
        <end position="401"/>
    </location>
</feature>
<evidence type="ECO:0000259" key="3">
    <source>
        <dbReference type="Pfam" id="PF00675"/>
    </source>
</evidence>
<organism evidence="5 6">
    <name type="scientific">Planctobacterium marinum</name>
    <dbReference type="NCBI Taxonomy" id="1631968"/>
    <lineage>
        <taxon>Bacteria</taxon>
        <taxon>Pseudomonadati</taxon>
        <taxon>Pseudomonadota</taxon>
        <taxon>Gammaproteobacteria</taxon>
        <taxon>Alteromonadales</taxon>
        <taxon>Alteromonadaceae</taxon>
        <taxon>Planctobacterium</taxon>
    </lineage>
</organism>
<dbReference type="EMBL" id="AP027272">
    <property type="protein sequence ID" value="BDX07535.1"/>
    <property type="molecule type" value="Genomic_DNA"/>
</dbReference>
<evidence type="ECO:0000259" key="4">
    <source>
        <dbReference type="Pfam" id="PF05193"/>
    </source>
</evidence>
<dbReference type="PANTHER" id="PTHR11851">
    <property type="entry name" value="METALLOPROTEASE"/>
    <property type="match status" value="1"/>
</dbReference>
<dbReference type="PANTHER" id="PTHR11851:SF49">
    <property type="entry name" value="MITOCHONDRIAL-PROCESSING PEPTIDASE SUBUNIT ALPHA"/>
    <property type="match status" value="1"/>
</dbReference>
<dbReference type="InterPro" id="IPR011765">
    <property type="entry name" value="Pept_M16_N"/>
</dbReference>
<dbReference type="InterPro" id="IPR011249">
    <property type="entry name" value="Metalloenz_LuxS/M16"/>
</dbReference>
<feature type="domain" description="Peptidase M16 N-terminal" evidence="3">
    <location>
        <begin position="68"/>
        <end position="204"/>
    </location>
</feature>
<proteinExistence type="inferred from homology"/>
<feature type="domain" description="Peptidase M16 C-terminal" evidence="4">
    <location>
        <begin position="689"/>
        <end position="866"/>
    </location>
</feature>
<dbReference type="Proteomes" id="UP001333710">
    <property type="component" value="Chromosome"/>
</dbReference>
<dbReference type="Pfam" id="PF00675">
    <property type="entry name" value="Peptidase_M16"/>
    <property type="match status" value="2"/>
</dbReference>
<dbReference type="KEGG" id="pmaw:MACH26_30560"/>
<evidence type="ECO:0000313" key="5">
    <source>
        <dbReference type="EMBL" id="BDX07535.1"/>
    </source>
</evidence>
<dbReference type="Gene3D" id="3.30.830.10">
    <property type="entry name" value="Metalloenzyme, LuxS/M16 peptidase-like"/>
    <property type="match status" value="4"/>
</dbReference>
<dbReference type="InterPro" id="IPR050361">
    <property type="entry name" value="MPP/UQCRC_Complex"/>
</dbReference>
<feature type="domain" description="Peptidase M16 N-terminal" evidence="3">
    <location>
        <begin position="540"/>
        <end position="670"/>
    </location>
</feature>
<dbReference type="RefSeq" id="WP_338293567.1">
    <property type="nucleotide sequence ID" value="NZ_AP027272.1"/>
</dbReference>
<dbReference type="GO" id="GO:0046872">
    <property type="term" value="F:metal ion binding"/>
    <property type="evidence" value="ECO:0007669"/>
    <property type="project" value="InterPro"/>
</dbReference>
<accession>A0AA48KVH8</accession>
<dbReference type="SUPFAM" id="SSF63411">
    <property type="entry name" value="LuxS/MPP-like metallohydrolase"/>
    <property type="match status" value="4"/>
</dbReference>
<dbReference type="PROSITE" id="PS51257">
    <property type="entry name" value="PROKAR_LIPOPROTEIN"/>
    <property type="match status" value="1"/>
</dbReference>
<name>A0AA48KVH8_9ALTE</name>
<protein>
    <submittedName>
        <fullName evidence="5">Peptidase M16</fullName>
    </submittedName>
</protein>
<evidence type="ECO:0000256" key="2">
    <source>
        <dbReference type="SAM" id="SignalP"/>
    </source>
</evidence>
<evidence type="ECO:0000313" key="6">
    <source>
        <dbReference type="Proteomes" id="UP001333710"/>
    </source>
</evidence>
<dbReference type="Pfam" id="PF05193">
    <property type="entry name" value="Peptidase_M16_C"/>
    <property type="match status" value="2"/>
</dbReference>
<feature type="chain" id="PRO_5041286533" evidence="2">
    <location>
        <begin position="18"/>
        <end position="957"/>
    </location>
</feature>
<reference evidence="5" key="1">
    <citation type="submission" date="2023-01" db="EMBL/GenBank/DDBJ databases">
        <title>Complete genome sequence of Planctobacterium marinum strain Dej080120_11.</title>
        <authorList>
            <person name="Ueki S."/>
            <person name="Maruyama F."/>
        </authorList>
    </citation>
    <scope>NUCLEOTIDE SEQUENCE</scope>
    <source>
        <strain evidence="5">Dej080120_11</strain>
    </source>
</reference>
<evidence type="ECO:0000256" key="1">
    <source>
        <dbReference type="ARBA" id="ARBA00007261"/>
    </source>
</evidence>
<sequence length="957" mass="106710">MVVKFRLFWALSLLSLAACQYSGSVNTPASEQTSLPSGIVLLEDKSDAQGDYQIPYKKYQLDNGLTFILHQDDSDPLVHVDVTYHVGSSREEPGKSGFAHFFEHMMFQGSENVADEQHFELITEAGGNMNGTTNSDRTNYYQTVPANQLEKVLWLEADRMGFLLDAVTQEKFEVQRETVKNERAQRVDNQPYGLRSEKIAEALYPKDHPYSWPVIGYIEDLNRVDVNDLKAFFVRWYGPNSAVLSIGGAINEAQTLKWVNKYFGGIPRGQKVEKLAKMPVKLAEDRYLTIEDDVHLPLLQMTFPTVYVRHEDEAPLDVLSDILGGGKTSLFYKNLVKEGWAVHAGVGHPCRELACQFELIALPNPQRVPSLAQLQTIMRKTLEEFEQRGVSDDDLQRTKANIKSGTVFGLQSVAGKVSTLASNQIFSGDPDKVQYDIERYSSVTKADVMRVFNAYIKDKASVVLSIVPTGQQAMQAKAPDFVKPERTISAKVTEEPVAPAPAEDDFDRSVVPKAGPNPVVNVPDFWQTELNNGISLMAHETKETPTVTLVINLEGGPLLDPIDKAGLASMTAMMMSEATQNYSNEAMANELAKLGSSISFSAGGRFTSVYVNSLEENIDATLALLQEKLFRPAFHEADFVRLKTRLMQSLQQADKNPQTLSSKAVIRVLYGEQNRIAIPDSGTVQTLNNITLEDVKQFYNDYYNAHMASVISVGSLAKPELLKALDFINTWPAKAYEIPEYKPFPEFEEKAIYLVNDADAAQSIVAIIKPFLAYDATGEHFKTNLMNFPLGGMFNSRINLNLREDKGYTYGARSSFVGGKTLGRFQAGGAINKEHTVAALKELFAEIETYQKQGMTQQELEFMRRAYTQGDALKYETPGSKARFLRQMTVYGLDKSYPAQQNNIIANVTLDTLNQLAAKHLQTDSMQVVLVADTESLAEEIKQWAESQGRKVIPLEI</sequence>
<feature type="signal peptide" evidence="2">
    <location>
        <begin position="1"/>
        <end position="17"/>
    </location>
</feature>
<comment type="similarity">
    <text evidence="1">Belongs to the peptidase M16 family.</text>
</comment>
<keyword evidence="6" id="KW-1185">Reference proteome</keyword>